<gene>
    <name evidence="16" type="ORF">PhCBS80983_g00526</name>
</gene>
<dbReference type="SUPFAM" id="SSF52980">
    <property type="entry name" value="Restriction endonuclease-like"/>
    <property type="match status" value="1"/>
</dbReference>
<dbReference type="Proteomes" id="UP000318582">
    <property type="component" value="Unassembled WGS sequence"/>
</dbReference>
<evidence type="ECO:0000256" key="12">
    <source>
        <dbReference type="ARBA" id="ARBA00023242"/>
    </source>
</evidence>
<comment type="subcellular location">
    <subcellularLocation>
        <location evidence="2 14">Nucleus</location>
    </subcellularLocation>
</comment>
<proteinExistence type="inferred from homology"/>
<dbReference type="InterPro" id="IPR033309">
    <property type="entry name" value="Mus81"/>
</dbReference>
<keyword evidence="7 14" id="KW-0227">DNA damage</keyword>
<keyword evidence="10 14" id="KW-0233">DNA recombination</keyword>
<dbReference type="InterPro" id="IPR047416">
    <property type="entry name" value="XPF_nuclease_Mus81"/>
</dbReference>
<evidence type="ECO:0000256" key="4">
    <source>
        <dbReference type="ARBA" id="ARBA00022722"/>
    </source>
</evidence>
<evidence type="ECO:0000256" key="3">
    <source>
        <dbReference type="ARBA" id="ARBA00010015"/>
    </source>
</evidence>
<dbReference type="AlphaFoldDB" id="A0A507EDX0"/>
<evidence type="ECO:0000256" key="6">
    <source>
        <dbReference type="ARBA" id="ARBA00022759"/>
    </source>
</evidence>
<evidence type="ECO:0000256" key="10">
    <source>
        <dbReference type="ARBA" id="ARBA00023172"/>
    </source>
</evidence>
<dbReference type="InterPro" id="IPR011335">
    <property type="entry name" value="Restrct_endonuc-II-like"/>
</dbReference>
<keyword evidence="17" id="KW-1185">Reference proteome</keyword>
<dbReference type="InterPro" id="IPR006166">
    <property type="entry name" value="ERCC4_domain"/>
</dbReference>
<evidence type="ECO:0000256" key="13">
    <source>
        <dbReference type="ARBA" id="ARBA00023254"/>
    </source>
</evidence>
<keyword evidence="12 14" id="KW-0539">Nucleus</keyword>
<dbReference type="Gene3D" id="3.40.50.10130">
    <property type="match status" value="1"/>
</dbReference>
<keyword evidence="13" id="KW-0469">Meiosis</keyword>
<keyword evidence="6 14" id="KW-0255">Endonuclease</keyword>
<organism evidence="16 17">
    <name type="scientific">Powellomyces hirtus</name>
    <dbReference type="NCBI Taxonomy" id="109895"/>
    <lineage>
        <taxon>Eukaryota</taxon>
        <taxon>Fungi</taxon>
        <taxon>Fungi incertae sedis</taxon>
        <taxon>Chytridiomycota</taxon>
        <taxon>Chytridiomycota incertae sedis</taxon>
        <taxon>Chytridiomycetes</taxon>
        <taxon>Spizellomycetales</taxon>
        <taxon>Powellomycetaceae</taxon>
        <taxon>Powellomyces</taxon>
    </lineage>
</organism>
<evidence type="ECO:0000313" key="17">
    <source>
        <dbReference type="Proteomes" id="UP000318582"/>
    </source>
</evidence>
<comment type="similarity">
    <text evidence="3 14">Belongs to the XPF family.</text>
</comment>
<dbReference type="GO" id="GO:0048476">
    <property type="term" value="C:Holliday junction resolvase complex"/>
    <property type="evidence" value="ECO:0007669"/>
    <property type="project" value="UniProtKB-UniRule"/>
</dbReference>
<evidence type="ECO:0000256" key="14">
    <source>
        <dbReference type="RuleBase" id="RU369042"/>
    </source>
</evidence>
<keyword evidence="4 14" id="KW-0540">Nuclease</keyword>
<evidence type="ECO:0000256" key="5">
    <source>
        <dbReference type="ARBA" id="ARBA00022723"/>
    </source>
</evidence>
<dbReference type="Pfam" id="PF02732">
    <property type="entry name" value="ERCC4"/>
    <property type="match status" value="1"/>
</dbReference>
<dbReference type="Gene3D" id="1.10.150.670">
    <property type="entry name" value="Crossover junction endonuclease EME1, DNA-binding domain"/>
    <property type="match status" value="1"/>
</dbReference>
<comment type="function">
    <text evidence="14">Interacts with EME1 to form a DNA structure-specific endonuclease with substrate preference for branched DNA structures with a 5'-end at the branch nick. Typical substrates include 3'-flap structures, D-loops, replication forks and nicked Holliday junctions. May be required in mitosis for the processing of stalled or collapsed replication fork intermediates. May be required in meiosis for the repair of meiosis-specific double strand breaks subsequent to single-end invasion (SEI).</text>
</comment>
<dbReference type="CDD" id="cd20074">
    <property type="entry name" value="XPF_nuclease_Mus81"/>
    <property type="match status" value="1"/>
</dbReference>
<dbReference type="STRING" id="109895.A0A507EDX0"/>
<dbReference type="EC" id="3.1.22.-" evidence="14"/>
<evidence type="ECO:0000256" key="2">
    <source>
        <dbReference type="ARBA" id="ARBA00004123"/>
    </source>
</evidence>
<dbReference type="GO" id="GO:0000712">
    <property type="term" value="P:resolution of meiotic recombination intermediates"/>
    <property type="evidence" value="ECO:0007669"/>
    <property type="project" value="TreeGrafter"/>
</dbReference>
<name>A0A507EDX0_9FUNG</name>
<protein>
    <recommendedName>
        <fullName evidence="14">Crossover junction endonuclease MUS81</fullName>
        <ecNumber evidence="14">3.1.22.-</ecNumber>
    </recommendedName>
</protein>
<comment type="cofactor">
    <cofactor evidence="1 14">
        <name>Mg(2+)</name>
        <dbReference type="ChEBI" id="CHEBI:18420"/>
    </cofactor>
</comment>
<evidence type="ECO:0000256" key="9">
    <source>
        <dbReference type="ARBA" id="ARBA00022842"/>
    </source>
</evidence>
<accession>A0A507EDX0</accession>
<comment type="subunit">
    <text evidence="14">Interacts with EME1.</text>
</comment>
<keyword evidence="9 14" id="KW-0460">Magnesium</keyword>
<dbReference type="PANTHER" id="PTHR13451:SF0">
    <property type="entry name" value="CROSSOVER JUNCTION ENDONUCLEASE MUS81"/>
    <property type="match status" value="1"/>
</dbReference>
<keyword evidence="11 14" id="KW-0234">DNA repair</keyword>
<dbReference type="GO" id="GO:0003677">
    <property type="term" value="F:DNA binding"/>
    <property type="evidence" value="ECO:0007669"/>
    <property type="project" value="UniProtKB-UniRule"/>
</dbReference>
<evidence type="ECO:0000256" key="1">
    <source>
        <dbReference type="ARBA" id="ARBA00001946"/>
    </source>
</evidence>
<dbReference type="FunFam" id="3.40.50.10130:FF:000003">
    <property type="entry name" value="Crossover junction endonuclease MUS81"/>
    <property type="match status" value="1"/>
</dbReference>
<sequence length="432" mass="49033">MPFQRESETSHVPELFPHTTVVCIMQLQDLPPCVPIRYPARAFDVYIVVDTREVKFKKDRTYIQEQLELQGVRTITRSLTVGDFIWIAKPRDGSAREGKEIVLDHVIERKTTDDLVASIKDSRYKDQKIRLMTCGIRNKIYLVEKSPSLARAIDFGMTAIRTAMTQVQVIEGFFLKQTASLNETLQYLVRMTRQLSILYSGQDLFAIPPEIISKDTFKEQREALERQHRCRLHVVYDTYQSLNNKSKDYKLQEIWTRQLMSIKGVSGEKAAALAKTYPTMRSLISALENCPDDSSREALIRGGGGAGRKAIGGALAKKIQEVIWPLAFAMVAHNTLVYKTKYAWRNGVPVTSTSSPTFNLFNNSNESESNRDAWPILSNEPIVNPPVASLNSTMEETYKMQMVNKRTTGSIGASQSASWKRLKSYMELDSTR</sequence>
<dbReference type="PANTHER" id="PTHR13451">
    <property type="entry name" value="CLASS II CROSSOVER JUNCTION ENDONUCLEASE MUS81"/>
    <property type="match status" value="1"/>
</dbReference>
<dbReference type="EMBL" id="QEAQ01000003">
    <property type="protein sequence ID" value="TPX62379.1"/>
    <property type="molecule type" value="Genomic_DNA"/>
</dbReference>
<feature type="domain" description="ERCC4" evidence="15">
    <location>
        <begin position="187"/>
        <end position="288"/>
    </location>
</feature>
<evidence type="ECO:0000313" key="16">
    <source>
        <dbReference type="EMBL" id="TPX62379.1"/>
    </source>
</evidence>
<dbReference type="InterPro" id="IPR042530">
    <property type="entry name" value="EME1/EME2_C"/>
</dbReference>
<evidence type="ECO:0000259" key="15">
    <source>
        <dbReference type="SMART" id="SM00891"/>
    </source>
</evidence>
<dbReference type="SMART" id="SM00891">
    <property type="entry name" value="ERCC4"/>
    <property type="match status" value="2"/>
</dbReference>
<feature type="domain" description="ERCC4" evidence="15">
    <location>
        <begin position="46"/>
        <end position="147"/>
    </location>
</feature>
<evidence type="ECO:0000256" key="7">
    <source>
        <dbReference type="ARBA" id="ARBA00022763"/>
    </source>
</evidence>
<dbReference type="GO" id="GO:0008821">
    <property type="term" value="F:crossover junction DNA endonuclease activity"/>
    <property type="evidence" value="ECO:0007669"/>
    <property type="project" value="UniProtKB-UniRule"/>
</dbReference>
<evidence type="ECO:0000256" key="8">
    <source>
        <dbReference type="ARBA" id="ARBA00022801"/>
    </source>
</evidence>
<evidence type="ECO:0000256" key="11">
    <source>
        <dbReference type="ARBA" id="ARBA00023204"/>
    </source>
</evidence>
<dbReference type="GO" id="GO:0046872">
    <property type="term" value="F:metal ion binding"/>
    <property type="evidence" value="ECO:0007669"/>
    <property type="project" value="UniProtKB-UniRule"/>
</dbReference>
<comment type="caution">
    <text evidence="16">The sequence shown here is derived from an EMBL/GenBank/DDBJ whole genome shotgun (WGS) entry which is preliminary data.</text>
</comment>
<dbReference type="GO" id="GO:0006308">
    <property type="term" value="P:DNA catabolic process"/>
    <property type="evidence" value="ECO:0007669"/>
    <property type="project" value="UniProtKB-UniRule"/>
</dbReference>
<dbReference type="GO" id="GO:0031573">
    <property type="term" value="P:mitotic intra-S DNA damage checkpoint signaling"/>
    <property type="evidence" value="ECO:0007669"/>
    <property type="project" value="TreeGrafter"/>
</dbReference>
<keyword evidence="5 14" id="KW-0479">Metal-binding</keyword>
<dbReference type="GO" id="GO:0005634">
    <property type="term" value="C:nucleus"/>
    <property type="evidence" value="ECO:0007669"/>
    <property type="project" value="UniProtKB-SubCell"/>
</dbReference>
<reference evidence="16 17" key="1">
    <citation type="journal article" date="2019" name="Sci. Rep.">
        <title>Comparative genomics of chytrid fungi reveal insights into the obligate biotrophic and pathogenic lifestyle of Synchytrium endobioticum.</title>
        <authorList>
            <person name="van de Vossenberg B.T.L.H."/>
            <person name="Warris S."/>
            <person name="Nguyen H.D.T."/>
            <person name="van Gent-Pelzer M.P.E."/>
            <person name="Joly D.L."/>
            <person name="van de Geest H.C."/>
            <person name="Bonants P.J.M."/>
            <person name="Smith D.S."/>
            <person name="Levesque C.A."/>
            <person name="van der Lee T.A.J."/>
        </authorList>
    </citation>
    <scope>NUCLEOTIDE SEQUENCE [LARGE SCALE GENOMIC DNA]</scope>
    <source>
        <strain evidence="16 17">CBS 809.83</strain>
    </source>
</reference>
<dbReference type="Pfam" id="PF21292">
    <property type="entry name" value="EME1-MUS81_C"/>
    <property type="match status" value="1"/>
</dbReference>
<dbReference type="GO" id="GO:0000727">
    <property type="term" value="P:double-strand break repair via break-induced replication"/>
    <property type="evidence" value="ECO:0007669"/>
    <property type="project" value="UniProtKB-UniRule"/>
</dbReference>
<keyword evidence="8 14" id="KW-0378">Hydrolase</keyword>
<dbReference type="GO" id="GO:0048257">
    <property type="term" value="F:3'-flap endonuclease activity"/>
    <property type="evidence" value="ECO:0007669"/>
    <property type="project" value="TreeGrafter"/>
</dbReference>